<protein>
    <submittedName>
        <fullName evidence="2">DUF3267 domain-containing protein</fullName>
    </submittedName>
</protein>
<feature type="transmembrane region" description="Helical" evidence="1">
    <location>
        <begin position="130"/>
        <end position="155"/>
    </location>
</feature>
<feature type="transmembrane region" description="Helical" evidence="1">
    <location>
        <begin position="161"/>
        <end position="182"/>
    </location>
</feature>
<keyword evidence="1" id="KW-0812">Transmembrane</keyword>
<evidence type="ECO:0000256" key="1">
    <source>
        <dbReference type="SAM" id="Phobius"/>
    </source>
</evidence>
<dbReference type="RefSeq" id="WP_160546862.1">
    <property type="nucleotide sequence ID" value="NZ_JBHLUU010000118.1"/>
</dbReference>
<dbReference type="Pfam" id="PF11667">
    <property type="entry name" value="DUF3267"/>
    <property type="match status" value="1"/>
</dbReference>
<keyword evidence="1" id="KW-0472">Membrane</keyword>
<organism evidence="2 3">
    <name type="scientific">Robertmurraya beringensis</name>
    <dbReference type="NCBI Taxonomy" id="641660"/>
    <lineage>
        <taxon>Bacteria</taxon>
        <taxon>Bacillati</taxon>
        <taxon>Bacillota</taxon>
        <taxon>Bacilli</taxon>
        <taxon>Bacillales</taxon>
        <taxon>Bacillaceae</taxon>
        <taxon>Robertmurraya</taxon>
    </lineage>
</organism>
<feature type="transmembrane region" description="Helical" evidence="1">
    <location>
        <begin position="36"/>
        <end position="58"/>
    </location>
</feature>
<proteinExistence type="predicted"/>
<keyword evidence="3" id="KW-1185">Reference proteome</keyword>
<evidence type="ECO:0000313" key="3">
    <source>
        <dbReference type="Proteomes" id="UP001589738"/>
    </source>
</evidence>
<accession>A0ABV6KV92</accession>
<dbReference type="InterPro" id="IPR021683">
    <property type="entry name" value="DUF3267"/>
</dbReference>
<gene>
    <name evidence="2" type="ORF">ACFFHF_18755</name>
</gene>
<dbReference type="Proteomes" id="UP001589738">
    <property type="component" value="Unassembled WGS sequence"/>
</dbReference>
<comment type="caution">
    <text evidence="2">The sequence shown here is derived from an EMBL/GenBank/DDBJ whole genome shotgun (WGS) entry which is preliminary data.</text>
</comment>
<reference evidence="2 3" key="1">
    <citation type="submission" date="2024-09" db="EMBL/GenBank/DDBJ databases">
        <authorList>
            <person name="Sun Q."/>
            <person name="Mori K."/>
        </authorList>
    </citation>
    <scope>NUCLEOTIDE SEQUENCE [LARGE SCALE GENOMIC DNA]</scope>
    <source>
        <strain evidence="2 3">CGMCC 1.9126</strain>
    </source>
</reference>
<dbReference type="EMBL" id="JBHLUU010000118">
    <property type="protein sequence ID" value="MFC0477244.1"/>
    <property type="molecule type" value="Genomic_DNA"/>
</dbReference>
<evidence type="ECO:0000313" key="2">
    <source>
        <dbReference type="EMBL" id="MFC0477244.1"/>
    </source>
</evidence>
<sequence length="208" mass="23780">MKISRKYPIFDESVERELLTKSWIALREPKNVWSSILLSLPFMFLNGWITISIVTLFSPLTLKEFGISDNGVEINFNLIYVGALWLLVVIHEILHLVFIPNFHKSKITYIGLSWFGGFVITEEKMSKIRFLIISIAPYLLLSILLPLVLGWLGLLSTPIKILVLLNSLASSVDILVFFLVLFQVPKHAVIVNGGPRTYWKLLEELRNV</sequence>
<feature type="transmembrane region" description="Helical" evidence="1">
    <location>
        <begin position="78"/>
        <end position="99"/>
    </location>
</feature>
<keyword evidence="1" id="KW-1133">Transmembrane helix</keyword>
<name>A0ABV6KV92_9BACI</name>